<protein>
    <recommendedName>
        <fullName evidence="4">Peptidylamidoglycolate lyase</fullName>
    </recommendedName>
</protein>
<evidence type="ECO:0000313" key="2">
    <source>
        <dbReference type="EMBL" id="CAF4365872.1"/>
    </source>
</evidence>
<feature type="non-terminal residue" evidence="2">
    <location>
        <position position="97"/>
    </location>
</feature>
<feature type="non-terminal residue" evidence="2">
    <location>
        <position position="1"/>
    </location>
</feature>
<accession>A0A8S2UZM8</accession>
<evidence type="ECO:0000313" key="3">
    <source>
        <dbReference type="Proteomes" id="UP000676336"/>
    </source>
</evidence>
<name>A0A8S2UZM8_9BILA</name>
<comment type="caution">
    <text evidence="2">The sequence shown here is derived from an EMBL/GenBank/DDBJ whole genome shotgun (WGS) entry which is preliminary data.</text>
</comment>
<dbReference type="Pfam" id="PF01436">
    <property type="entry name" value="NHL"/>
    <property type="match status" value="1"/>
</dbReference>
<keyword evidence="1" id="KW-0677">Repeat</keyword>
<proteinExistence type="predicted"/>
<gene>
    <name evidence="2" type="ORF">SMN809_LOCUS28917</name>
</gene>
<sequence length="97" mass="10882">PIITNNETIRLFVDRQRNVYVSDFYNHRVMKWNEGAKEGIVVAGGQREGSALTQLYYPEGLFVDTLGRLYVAEEGNHRVLRWTQGANQGTVIVGGNG</sequence>
<dbReference type="InterPro" id="IPR011042">
    <property type="entry name" value="6-blade_b-propeller_TolB-like"/>
</dbReference>
<organism evidence="2 3">
    <name type="scientific">Rotaria magnacalcarata</name>
    <dbReference type="NCBI Taxonomy" id="392030"/>
    <lineage>
        <taxon>Eukaryota</taxon>
        <taxon>Metazoa</taxon>
        <taxon>Spiralia</taxon>
        <taxon>Gnathifera</taxon>
        <taxon>Rotifera</taxon>
        <taxon>Eurotatoria</taxon>
        <taxon>Bdelloidea</taxon>
        <taxon>Philodinida</taxon>
        <taxon>Philodinidae</taxon>
        <taxon>Rotaria</taxon>
    </lineage>
</organism>
<evidence type="ECO:0008006" key="4">
    <source>
        <dbReference type="Google" id="ProtNLM"/>
    </source>
</evidence>
<dbReference type="Gene3D" id="2.120.10.30">
    <property type="entry name" value="TolB, C-terminal domain"/>
    <property type="match status" value="1"/>
</dbReference>
<evidence type="ECO:0000256" key="1">
    <source>
        <dbReference type="ARBA" id="ARBA00022737"/>
    </source>
</evidence>
<reference evidence="2" key="1">
    <citation type="submission" date="2021-02" db="EMBL/GenBank/DDBJ databases">
        <authorList>
            <person name="Nowell W R."/>
        </authorList>
    </citation>
    <scope>NUCLEOTIDE SEQUENCE</scope>
</reference>
<dbReference type="SUPFAM" id="SSF101898">
    <property type="entry name" value="NHL repeat"/>
    <property type="match status" value="1"/>
</dbReference>
<dbReference type="Proteomes" id="UP000676336">
    <property type="component" value="Unassembled WGS sequence"/>
</dbReference>
<dbReference type="EMBL" id="CAJOBI010049701">
    <property type="protein sequence ID" value="CAF4365872.1"/>
    <property type="molecule type" value="Genomic_DNA"/>
</dbReference>
<dbReference type="AlphaFoldDB" id="A0A8S2UZM8"/>
<dbReference type="InterPro" id="IPR001258">
    <property type="entry name" value="NHL_repeat"/>
</dbReference>